<accession>A0A9Q1DUI5</accession>
<keyword evidence="3" id="KW-0268">Exocytosis</keyword>
<gene>
    <name evidence="6" type="ORF">COCON_G00045960</name>
</gene>
<dbReference type="Pfam" id="PF15277">
    <property type="entry name" value="Sec3-PIP2_bind"/>
    <property type="match status" value="1"/>
</dbReference>
<keyword evidence="2" id="KW-0813">Transport</keyword>
<dbReference type="EMBL" id="JAFJMO010000003">
    <property type="protein sequence ID" value="KAJ8282077.1"/>
    <property type="molecule type" value="Genomic_DNA"/>
</dbReference>
<evidence type="ECO:0000256" key="4">
    <source>
        <dbReference type="ARBA" id="ARBA00023054"/>
    </source>
</evidence>
<protein>
    <recommendedName>
        <fullName evidence="5">Exocyst complex component Sec3 PIP2-binding N-terminal domain-containing protein</fullName>
    </recommendedName>
</protein>
<dbReference type="PANTHER" id="PTHR16092:SF14">
    <property type="entry name" value="EXOCYST COMPLEX COMPONENT 1 ISOFORM X1"/>
    <property type="match status" value="1"/>
</dbReference>
<dbReference type="Gene3D" id="2.30.29.90">
    <property type="match status" value="1"/>
</dbReference>
<feature type="domain" description="Exocyst complex component Sec3 PIP2-binding N-terminal" evidence="5">
    <location>
        <begin position="85"/>
        <end position="174"/>
    </location>
</feature>
<dbReference type="SMART" id="SM01313">
    <property type="entry name" value="Sec3-PIP2_bind"/>
    <property type="match status" value="1"/>
</dbReference>
<keyword evidence="4" id="KW-0175">Coiled coil</keyword>
<dbReference type="GO" id="GO:0005886">
    <property type="term" value="C:plasma membrane"/>
    <property type="evidence" value="ECO:0007669"/>
    <property type="project" value="TreeGrafter"/>
</dbReference>
<dbReference type="GO" id="GO:0000145">
    <property type="term" value="C:exocyst"/>
    <property type="evidence" value="ECO:0007669"/>
    <property type="project" value="InterPro"/>
</dbReference>
<evidence type="ECO:0000313" key="6">
    <source>
        <dbReference type="EMBL" id="KAJ8282077.1"/>
    </source>
</evidence>
<proteinExistence type="inferred from homology"/>
<dbReference type="CDD" id="cd14683">
    <property type="entry name" value="PH-EXOC1"/>
    <property type="match status" value="1"/>
</dbReference>
<dbReference type="Pfam" id="PF09763">
    <property type="entry name" value="Sec3_CC"/>
    <property type="match status" value="1"/>
</dbReference>
<dbReference type="InterPro" id="IPR028258">
    <property type="entry name" value="Sec3-PIP2_bind"/>
</dbReference>
<organism evidence="6 7">
    <name type="scientific">Conger conger</name>
    <name type="common">Conger eel</name>
    <name type="synonym">Muraena conger</name>
    <dbReference type="NCBI Taxonomy" id="82655"/>
    <lineage>
        <taxon>Eukaryota</taxon>
        <taxon>Metazoa</taxon>
        <taxon>Chordata</taxon>
        <taxon>Craniata</taxon>
        <taxon>Vertebrata</taxon>
        <taxon>Euteleostomi</taxon>
        <taxon>Actinopterygii</taxon>
        <taxon>Neopterygii</taxon>
        <taxon>Teleostei</taxon>
        <taxon>Anguilliformes</taxon>
        <taxon>Congridae</taxon>
        <taxon>Conger</taxon>
    </lineage>
</organism>
<evidence type="ECO:0000256" key="2">
    <source>
        <dbReference type="ARBA" id="ARBA00022448"/>
    </source>
</evidence>
<dbReference type="GO" id="GO:0006887">
    <property type="term" value="P:exocytosis"/>
    <property type="evidence" value="ECO:0007669"/>
    <property type="project" value="UniProtKB-KW"/>
</dbReference>
<dbReference type="InterPro" id="IPR019160">
    <property type="entry name" value="Sec3_CC"/>
</dbReference>
<evidence type="ECO:0000256" key="3">
    <source>
        <dbReference type="ARBA" id="ARBA00022483"/>
    </source>
</evidence>
<sequence>MLLSLCPLSRPQQRLHCGGYLLPQHCAGRGRRLRRCRTEDVCRQLDASSCHIMAAFSLRNDLQRDIFTPQNERLLAVSSVWKASRKRKEAILCAAVSLDSWGKVSLVTVKGLKGNYKLSSCWSATELSLVDGKDAVKETAEFHLHLDKVYQWETNSPVEKRAFITCLWKINQRYLQDRVKFVNITPDILDEVLPWQHCRVSEEQEEEEEGFQELTAREAASVEQLMEESELAMSDAEAFTQVLHVTMANMDQENMQAMMTSELQAEQLLILLDQAVEELGQIEEVLTKHDLLLQSVQKKMENLYRHGALLQHVDHNHRQMCTELCHLVDGLTLSEDHVRVLTKGDLDNKEHVKACTRAVTALSKCNKTPLTAGQRRLQGVAEQLIRFENVRQIFEQRLTQHIINAVMQQGLVKEPQREGETLLKTENFHRQLLEYTPLMSWLRQSSPQVFQRLTQVYAENIGKLFDKQMKDFFHAARLQLLGVKETQKSGAVPCATRDSSSGLVPLRCDRRASGVVQQVLTQLESVCVMEQQFLTVFFSLDSGPKIAESLQFPDGRRGSAVDQAQNCVELKQRMRPHSWGRFSAAGAPPEPGFGEQDCVRAVLGPVETRLWSVLSLCEEVEPLSFLSTLKVARLCLTHQQHNPAASFCCSLLQGALQLGQCSLRRYTESLCKEMESVRALKKARPGILPTVLRLEEFVKEGQTVLGGSEQCWGLDKAYIQLFSTAFHTLDSLSGQSTRCSPLVVKLLNFHRLAGFLGRVGLPKLGPLWEEAKERMAFQVQEYVRAHLGQPFGRLSDFLDGVRRCLAHGVREEEVCFQLAYSKQELRRLTALHSGQEVQRTLEVLHKKTGRELSEAPALLQVVWTAIQQDLEAQYRRFESIVGRCYPGVGVSLESSRQDVQEFFRALNKNAKPGS</sequence>
<comment type="caution">
    <text evidence="6">The sequence shown here is derived from an EMBL/GenBank/DDBJ whole genome shotgun (WGS) entry which is preliminary data.</text>
</comment>
<dbReference type="Pfam" id="PF20654">
    <property type="entry name" value="Sec3_C-term"/>
    <property type="match status" value="1"/>
</dbReference>
<keyword evidence="7" id="KW-1185">Reference proteome</keyword>
<name>A0A9Q1DUI5_CONCO</name>
<reference evidence="6" key="1">
    <citation type="journal article" date="2023" name="Science">
        <title>Genome structures resolve the early diversification of teleost fishes.</title>
        <authorList>
            <person name="Parey E."/>
            <person name="Louis A."/>
            <person name="Montfort J."/>
            <person name="Bouchez O."/>
            <person name="Roques C."/>
            <person name="Iampietro C."/>
            <person name="Lluch J."/>
            <person name="Castinel A."/>
            <person name="Donnadieu C."/>
            <person name="Desvignes T."/>
            <person name="Floi Bucao C."/>
            <person name="Jouanno E."/>
            <person name="Wen M."/>
            <person name="Mejri S."/>
            <person name="Dirks R."/>
            <person name="Jansen H."/>
            <person name="Henkel C."/>
            <person name="Chen W.J."/>
            <person name="Zahm M."/>
            <person name="Cabau C."/>
            <person name="Klopp C."/>
            <person name="Thompson A.W."/>
            <person name="Robinson-Rechavi M."/>
            <person name="Braasch I."/>
            <person name="Lecointre G."/>
            <person name="Bobe J."/>
            <person name="Postlethwait J.H."/>
            <person name="Berthelot C."/>
            <person name="Roest Crollius H."/>
            <person name="Guiguen Y."/>
        </authorList>
    </citation>
    <scope>NUCLEOTIDE SEQUENCE</scope>
    <source>
        <strain evidence="6">Concon-B</strain>
    </source>
</reference>
<dbReference type="InterPro" id="IPR048628">
    <property type="entry name" value="Sec3_C"/>
</dbReference>
<dbReference type="GO" id="GO:0006893">
    <property type="term" value="P:Golgi to plasma membrane transport"/>
    <property type="evidence" value="ECO:0007669"/>
    <property type="project" value="TreeGrafter"/>
</dbReference>
<dbReference type="OrthoDB" id="27109at2759"/>
<dbReference type="PANTHER" id="PTHR16092">
    <property type="entry name" value="SEC3/SYNTAXIN-RELATED"/>
    <property type="match status" value="1"/>
</dbReference>
<dbReference type="Proteomes" id="UP001152803">
    <property type="component" value="Unassembled WGS sequence"/>
</dbReference>
<evidence type="ECO:0000313" key="7">
    <source>
        <dbReference type="Proteomes" id="UP001152803"/>
    </source>
</evidence>
<dbReference type="GO" id="GO:0005546">
    <property type="term" value="F:phosphatidylinositol-4,5-bisphosphate binding"/>
    <property type="evidence" value="ECO:0007669"/>
    <property type="project" value="TreeGrafter"/>
</dbReference>
<evidence type="ECO:0000259" key="5">
    <source>
        <dbReference type="SMART" id="SM01313"/>
    </source>
</evidence>
<evidence type="ECO:0000256" key="1">
    <source>
        <dbReference type="ARBA" id="ARBA00006518"/>
    </source>
</evidence>
<comment type="similarity">
    <text evidence="1">Belongs to the SEC3 family.</text>
</comment>
<dbReference type="AlphaFoldDB" id="A0A9Q1DUI5"/>